<feature type="domain" description="Peptidase C2 calpain large subunit" evidence="1">
    <location>
        <begin position="13"/>
        <end position="70"/>
    </location>
</feature>
<comment type="caution">
    <text evidence="2">The sequence shown here is derived from an EMBL/GenBank/DDBJ whole genome shotgun (WGS) entry which is preliminary data.</text>
</comment>
<dbReference type="Gene3D" id="2.60.120.380">
    <property type="match status" value="1"/>
</dbReference>
<proteinExistence type="predicted"/>
<dbReference type="Proteomes" id="UP000024635">
    <property type="component" value="Unassembled WGS sequence"/>
</dbReference>
<organism evidence="2 3">
    <name type="scientific">Ancylostoma ceylanicum</name>
    <dbReference type="NCBI Taxonomy" id="53326"/>
    <lineage>
        <taxon>Eukaryota</taxon>
        <taxon>Metazoa</taxon>
        <taxon>Ecdysozoa</taxon>
        <taxon>Nematoda</taxon>
        <taxon>Chromadorea</taxon>
        <taxon>Rhabditida</taxon>
        <taxon>Rhabditina</taxon>
        <taxon>Rhabditomorpha</taxon>
        <taxon>Strongyloidea</taxon>
        <taxon>Ancylostomatidae</taxon>
        <taxon>Ancylostomatinae</taxon>
        <taxon>Ancylostoma</taxon>
    </lineage>
</organism>
<dbReference type="AlphaFoldDB" id="A0A016UNS7"/>
<dbReference type="SUPFAM" id="SSF49758">
    <property type="entry name" value="Calpain large subunit, middle domain (domain III)"/>
    <property type="match status" value="1"/>
</dbReference>
<dbReference type="EMBL" id="JARK01001370">
    <property type="protein sequence ID" value="EYC16148.1"/>
    <property type="molecule type" value="Genomic_DNA"/>
</dbReference>
<evidence type="ECO:0000259" key="1">
    <source>
        <dbReference type="Pfam" id="PF01067"/>
    </source>
</evidence>
<gene>
    <name evidence="2" type="primary">Acey_s0034.g2826</name>
    <name evidence="2" type="ORF">Y032_0034g2826</name>
</gene>
<protein>
    <recommendedName>
        <fullName evidence="1">Peptidase C2 calpain large subunit domain-containing protein</fullName>
    </recommendedName>
</protein>
<dbReference type="InterPro" id="IPR036213">
    <property type="entry name" value="Calpain_III_sf"/>
</dbReference>
<sequence length="81" mass="9143">MFVKQDKDDLRAKGAAHADFLLDAEAVVETNPFSGRRQATCRFRVPAGKYIILPCTLEPNCEGEFLLRIYVNGKLQTSRLQ</sequence>
<name>A0A016UNS7_9BILA</name>
<dbReference type="STRING" id="53326.A0A016UNS7"/>
<reference evidence="3" key="1">
    <citation type="journal article" date="2015" name="Nat. Genet.">
        <title>The genome and transcriptome of the zoonotic hookworm Ancylostoma ceylanicum identify infection-specific gene families.</title>
        <authorList>
            <person name="Schwarz E.M."/>
            <person name="Hu Y."/>
            <person name="Antoshechkin I."/>
            <person name="Miller M.M."/>
            <person name="Sternberg P.W."/>
            <person name="Aroian R.V."/>
        </authorList>
    </citation>
    <scope>NUCLEOTIDE SEQUENCE</scope>
    <source>
        <strain evidence="3">HY135</strain>
    </source>
</reference>
<dbReference type="InterPro" id="IPR022682">
    <property type="entry name" value="Calpain_domain_III"/>
</dbReference>
<evidence type="ECO:0000313" key="3">
    <source>
        <dbReference type="Proteomes" id="UP000024635"/>
    </source>
</evidence>
<evidence type="ECO:0000313" key="2">
    <source>
        <dbReference type="EMBL" id="EYC16148.1"/>
    </source>
</evidence>
<dbReference type="Pfam" id="PF01067">
    <property type="entry name" value="Calpain_III"/>
    <property type="match status" value="1"/>
</dbReference>
<dbReference type="OrthoDB" id="424753at2759"/>
<keyword evidence="3" id="KW-1185">Reference proteome</keyword>
<accession>A0A016UNS7</accession>